<dbReference type="SUPFAM" id="SSF46894">
    <property type="entry name" value="C-terminal effector domain of the bipartite response regulators"/>
    <property type="match status" value="1"/>
</dbReference>
<protein>
    <recommendedName>
        <fullName evidence="5">HTH luxR-type domain-containing protein</fullName>
    </recommendedName>
</protein>
<dbReference type="InterPro" id="IPR000792">
    <property type="entry name" value="Tscrpt_reg_LuxR_C"/>
</dbReference>
<gene>
    <name evidence="6" type="ORF">CFH99_04860</name>
</gene>
<accession>A0ABX7PGL5</accession>
<keyword evidence="2" id="KW-0238">DNA-binding</keyword>
<sequence>MRRRSAGRSTFGQATSGAAARAAPATPTATAAVVAPATKERRDRRPRPPCTSDRGPLGCWDAIASSSRGCQIVLMRTISFGPERIGMARIPQEGVRLPGFGEGLASEVRTEPLPARDGPLTIWLLTFSGLSNGGSMAVVDDAPVPAVPDVSMLELVADLATLGSPDDTTARLPQMLDRLADEVGANACQVDAATTTSRGTATKHWQTLASIGYARPVSRHLGGEFLHSAHGRLVLESRDPLRIEADTHDFRGTTHFHDVLQPAGYDDGISLALRSPDDVVVGIVHLSACSADDLRTETLAALPAIGRVLARVTEVASCTVRDVTLPPEYAVVRVDAQGRVRPVVGRDPLHLDLDDDVLAIVHDILSTGVRFAGFLHQQDGRLVEVRVHVPEGRSTVHQPYVVATRPAESTLGLTMRQLEVLTAVATGAGNREIAEELFLTQRTVAAHVEAILTRLDAPSRAGAAAKATAAGVLLPSGRPDSVRSLSAVLRRPVV</sequence>
<keyword evidence="1" id="KW-0805">Transcription regulation</keyword>
<evidence type="ECO:0000256" key="1">
    <source>
        <dbReference type="ARBA" id="ARBA00023015"/>
    </source>
</evidence>
<dbReference type="PANTHER" id="PTHR44688:SF16">
    <property type="entry name" value="DNA-BINDING TRANSCRIPTIONAL ACTIVATOR DEVR_DOSR"/>
    <property type="match status" value="1"/>
</dbReference>
<evidence type="ECO:0000256" key="2">
    <source>
        <dbReference type="ARBA" id="ARBA00023125"/>
    </source>
</evidence>
<keyword evidence="3" id="KW-0804">Transcription</keyword>
<dbReference type="CDD" id="cd06170">
    <property type="entry name" value="LuxR_C_like"/>
    <property type="match status" value="1"/>
</dbReference>
<dbReference type="Pfam" id="PF00196">
    <property type="entry name" value="GerE"/>
    <property type="match status" value="1"/>
</dbReference>
<dbReference type="PROSITE" id="PS00622">
    <property type="entry name" value="HTH_LUXR_1"/>
    <property type="match status" value="1"/>
</dbReference>
<organism evidence="6 7">
    <name type="scientific">Nocardioides aromaticivorans</name>
    <dbReference type="NCBI Taxonomy" id="200618"/>
    <lineage>
        <taxon>Bacteria</taxon>
        <taxon>Bacillati</taxon>
        <taxon>Actinomycetota</taxon>
        <taxon>Actinomycetes</taxon>
        <taxon>Propionibacteriales</taxon>
        <taxon>Nocardioidaceae</taxon>
        <taxon>Nocardioides</taxon>
    </lineage>
</organism>
<feature type="region of interest" description="Disordered" evidence="4">
    <location>
        <begin position="1"/>
        <end position="57"/>
    </location>
</feature>
<dbReference type="Gene3D" id="1.10.10.10">
    <property type="entry name" value="Winged helix-like DNA-binding domain superfamily/Winged helix DNA-binding domain"/>
    <property type="match status" value="1"/>
</dbReference>
<feature type="compositionally biased region" description="Polar residues" evidence="4">
    <location>
        <begin position="7"/>
        <end position="16"/>
    </location>
</feature>
<dbReference type="InterPro" id="IPR016032">
    <property type="entry name" value="Sig_transdc_resp-reg_C-effctor"/>
</dbReference>
<name>A0ABX7PGL5_9ACTN</name>
<dbReference type="Proteomes" id="UP000662818">
    <property type="component" value="Chromosome"/>
</dbReference>
<dbReference type="PRINTS" id="PR00038">
    <property type="entry name" value="HTHLUXR"/>
</dbReference>
<feature type="compositionally biased region" description="Low complexity" evidence="4">
    <location>
        <begin position="18"/>
        <end position="37"/>
    </location>
</feature>
<dbReference type="InterPro" id="IPR036388">
    <property type="entry name" value="WH-like_DNA-bd_sf"/>
</dbReference>
<dbReference type="PANTHER" id="PTHR44688">
    <property type="entry name" value="DNA-BINDING TRANSCRIPTIONAL ACTIVATOR DEVR_DOSR"/>
    <property type="match status" value="1"/>
</dbReference>
<evidence type="ECO:0000313" key="6">
    <source>
        <dbReference type="EMBL" id="QSR24946.1"/>
    </source>
</evidence>
<proteinExistence type="predicted"/>
<dbReference type="PROSITE" id="PS50043">
    <property type="entry name" value="HTH_LUXR_2"/>
    <property type="match status" value="1"/>
</dbReference>
<feature type="domain" description="HTH luxR-type" evidence="5">
    <location>
        <begin position="406"/>
        <end position="471"/>
    </location>
</feature>
<reference evidence="6 7" key="1">
    <citation type="submission" date="2017-06" db="EMBL/GenBank/DDBJ databases">
        <title>Complete Genome Sequence of the Soil Carbazole-Degrading Bacterium Nocardioides aromaticivorans IC177.</title>
        <authorList>
            <person name="Vejarano F."/>
            <person name="Suzuki-Minakuchi C."/>
            <person name="Ohtsubo Y."/>
            <person name="Tsuda M."/>
            <person name="Okada K."/>
            <person name="Nojiri H."/>
        </authorList>
    </citation>
    <scope>NUCLEOTIDE SEQUENCE [LARGE SCALE GENOMIC DNA]</scope>
    <source>
        <strain evidence="6 7">IC177</strain>
    </source>
</reference>
<evidence type="ECO:0000259" key="5">
    <source>
        <dbReference type="PROSITE" id="PS50043"/>
    </source>
</evidence>
<evidence type="ECO:0000313" key="7">
    <source>
        <dbReference type="Proteomes" id="UP000662818"/>
    </source>
</evidence>
<keyword evidence="7" id="KW-1185">Reference proteome</keyword>
<evidence type="ECO:0000256" key="4">
    <source>
        <dbReference type="SAM" id="MobiDB-lite"/>
    </source>
</evidence>
<evidence type="ECO:0000256" key="3">
    <source>
        <dbReference type="ARBA" id="ARBA00023163"/>
    </source>
</evidence>
<dbReference type="EMBL" id="CP022295">
    <property type="protein sequence ID" value="QSR24946.1"/>
    <property type="molecule type" value="Genomic_DNA"/>
</dbReference>
<dbReference type="SMART" id="SM00421">
    <property type="entry name" value="HTH_LUXR"/>
    <property type="match status" value="1"/>
</dbReference>